<dbReference type="PANTHER" id="PTHR37422:SF23">
    <property type="entry name" value="TEICHURONIC ACID BIOSYNTHESIS PROTEIN TUAE"/>
    <property type="match status" value="1"/>
</dbReference>
<feature type="transmembrane region" description="Helical" evidence="2">
    <location>
        <begin position="238"/>
        <end position="265"/>
    </location>
</feature>
<gene>
    <name evidence="3" type="ORF">GCM10023320_02820</name>
</gene>
<dbReference type="RefSeq" id="WP_345602658.1">
    <property type="nucleotide sequence ID" value="NZ_BAABJO010000001.1"/>
</dbReference>
<protein>
    <recommendedName>
        <fullName evidence="5">O-antigen ligase</fullName>
    </recommendedName>
</protein>
<feature type="transmembrane region" description="Helical" evidence="2">
    <location>
        <begin position="12"/>
        <end position="43"/>
    </location>
</feature>
<feature type="transmembrane region" description="Helical" evidence="2">
    <location>
        <begin position="158"/>
        <end position="179"/>
    </location>
</feature>
<evidence type="ECO:0000256" key="1">
    <source>
        <dbReference type="SAM" id="MobiDB-lite"/>
    </source>
</evidence>
<feature type="region of interest" description="Disordered" evidence="1">
    <location>
        <begin position="466"/>
        <end position="490"/>
    </location>
</feature>
<feature type="transmembrane region" description="Helical" evidence="2">
    <location>
        <begin position="127"/>
        <end position="146"/>
    </location>
</feature>
<evidence type="ECO:0000313" key="4">
    <source>
        <dbReference type="Proteomes" id="UP001500804"/>
    </source>
</evidence>
<dbReference type="Proteomes" id="UP001500804">
    <property type="component" value="Unassembled WGS sequence"/>
</dbReference>
<keyword evidence="2" id="KW-0812">Transmembrane</keyword>
<feature type="transmembrane region" description="Helical" evidence="2">
    <location>
        <begin position="383"/>
        <end position="405"/>
    </location>
</feature>
<evidence type="ECO:0008006" key="5">
    <source>
        <dbReference type="Google" id="ProtNLM"/>
    </source>
</evidence>
<organism evidence="3 4">
    <name type="scientific">Pseudonocardia adelaidensis</name>
    <dbReference type="NCBI Taxonomy" id="648754"/>
    <lineage>
        <taxon>Bacteria</taxon>
        <taxon>Bacillati</taxon>
        <taxon>Actinomycetota</taxon>
        <taxon>Actinomycetes</taxon>
        <taxon>Pseudonocardiales</taxon>
        <taxon>Pseudonocardiaceae</taxon>
        <taxon>Pseudonocardia</taxon>
    </lineage>
</organism>
<evidence type="ECO:0000256" key="2">
    <source>
        <dbReference type="SAM" id="Phobius"/>
    </source>
</evidence>
<sequence length="490" mass="51617">MTVLSRPVWPWALAAAALGALAVVQPIAAVAALAGAVLLLVAVAAPRTTVGLAVLAALFVRPLMHLVPVPELSYLDEAMVLLCAFVLPLRRLAARRSLRVFPGQWWFAGFVVAGLLGGLFLGVAPDIFLTGAFVTAKGLVFAWAVAQVDWEERHLRSAARAGVVLIGFCLVATAANFVLEDSWNAFMASDENAVQARGALPSLVGPFSHPIDLGQFMSLSAIALTAWRAAVRKSALTFVLMIATAFGSVLSARRTAIGSLVAAWIWVKAVTRSKGALLAVAVCAPLAAVVLATPISTVVTETYQEYLDPNAATSAARTVLTIGSFDVAADHFPLGAGFGRYGSATAAENYSPEYVVRGFPDVWGLGRTAEDGRFLTDTEWPAIIGESGFLGTIAFVAGLVAIYLAARRLWRSSRPPLLRWVGLVTIGWMVACLVQSVATVTFTGPPVFSLFFGLAGIVAALSDADRSGGDHSRSTPEPESRLRVSSTRSA</sequence>
<feature type="transmembrane region" description="Helical" evidence="2">
    <location>
        <begin position="105"/>
        <end position="121"/>
    </location>
</feature>
<feature type="transmembrane region" description="Helical" evidence="2">
    <location>
        <begin position="417"/>
        <end position="438"/>
    </location>
</feature>
<accession>A0ABP9NBX6</accession>
<keyword evidence="2" id="KW-1133">Transmembrane helix</keyword>
<feature type="transmembrane region" description="Helical" evidence="2">
    <location>
        <begin position="277"/>
        <end position="299"/>
    </location>
</feature>
<proteinExistence type="predicted"/>
<comment type="caution">
    <text evidence="3">The sequence shown here is derived from an EMBL/GenBank/DDBJ whole genome shotgun (WGS) entry which is preliminary data.</text>
</comment>
<evidence type="ECO:0000313" key="3">
    <source>
        <dbReference type="EMBL" id="GAA5110756.1"/>
    </source>
</evidence>
<feature type="transmembrane region" description="Helical" evidence="2">
    <location>
        <begin position="74"/>
        <end position="93"/>
    </location>
</feature>
<reference evidence="4" key="1">
    <citation type="journal article" date="2019" name="Int. J. Syst. Evol. Microbiol.">
        <title>The Global Catalogue of Microorganisms (GCM) 10K type strain sequencing project: providing services to taxonomists for standard genome sequencing and annotation.</title>
        <authorList>
            <consortium name="The Broad Institute Genomics Platform"/>
            <consortium name="The Broad Institute Genome Sequencing Center for Infectious Disease"/>
            <person name="Wu L."/>
            <person name="Ma J."/>
        </authorList>
    </citation>
    <scope>NUCLEOTIDE SEQUENCE [LARGE SCALE GENOMIC DNA]</scope>
    <source>
        <strain evidence="4">JCM 18302</strain>
    </source>
</reference>
<feature type="compositionally biased region" description="Basic and acidic residues" evidence="1">
    <location>
        <begin position="466"/>
        <end position="482"/>
    </location>
</feature>
<name>A0ABP9NBX6_9PSEU</name>
<keyword evidence="4" id="KW-1185">Reference proteome</keyword>
<feature type="transmembrane region" description="Helical" evidence="2">
    <location>
        <begin position="444"/>
        <end position="464"/>
    </location>
</feature>
<keyword evidence="2" id="KW-0472">Membrane</keyword>
<dbReference type="EMBL" id="BAABJO010000001">
    <property type="protein sequence ID" value="GAA5110756.1"/>
    <property type="molecule type" value="Genomic_DNA"/>
</dbReference>
<dbReference type="PANTHER" id="PTHR37422">
    <property type="entry name" value="TEICHURONIC ACID BIOSYNTHESIS PROTEIN TUAE"/>
    <property type="match status" value="1"/>
</dbReference>
<dbReference type="InterPro" id="IPR051533">
    <property type="entry name" value="WaaL-like"/>
</dbReference>